<keyword evidence="2" id="KW-1185">Reference proteome</keyword>
<reference evidence="1 2" key="1">
    <citation type="submission" date="2020-07" db="EMBL/GenBank/DDBJ databases">
        <authorList>
            <person name="Feng X."/>
        </authorList>
    </citation>
    <scope>NUCLEOTIDE SEQUENCE [LARGE SCALE GENOMIC DNA]</scope>
    <source>
        <strain evidence="1 2">JCM31066</strain>
    </source>
</reference>
<evidence type="ECO:0000313" key="2">
    <source>
        <dbReference type="Proteomes" id="UP000546464"/>
    </source>
</evidence>
<accession>A0A842HFF7</accession>
<comment type="caution">
    <text evidence="1">The sequence shown here is derived from an EMBL/GenBank/DDBJ whole genome shotgun (WGS) entry which is preliminary data.</text>
</comment>
<dbReference type="Proteomes" id="UP000546464">
    <property type="component" value="Unassembled WGS sequence"/>
</dbReference>
<protein>
    <submittedName>
        <fullName evidence="1">GxxExxY protein</fullName>
    </submittedName>
</protein>
<dbReference type="AlphaFoldDB" id="A0A842HFF7"/>
<dbReference type="RefSeq" id="WP_185676115.1">
    <property type="nucleotide sequence ID" value="NZ_JACHVB010000035.1"/>
</dbReference>
<name>A0A842HFF7_9BACT</name>
<dbReference type="Pfam" id="PF13366">
    <property type="entry name" value="PDDEXK_3"/>
    <property type="match status" value="1"/>
</dbReference>
<dbReference type="InterPro" id="IPR026350">
    <property type="entry name" value="GxxExxY"/>
</dbReference>
<evidence type="ECO:0000313" key="1">
    <source>
        <dbReference type="EMBL" id="MBC2595152.1"/>
    </source>
</evidence>
<organism evidence="1 2">
    <name type="scientific">Ruficoccus amylovorans</name>
    <dbReference type="NCBI Taxonomy" id="1804625"/>
    <lineage>
        <taxon>Bacteria</taxon>
        <taxon>Pseudomonadati</taxon>
        <taxon>Verrucomicrobiota</taxon>
        <taxon>Opitutia</taxon>
        <taxon>Puniceicoccales</taxon>
        <taxon>Cerasicoccaceae</taxon>
        <taxon>Ruficoccus</taxon>
    </lineage>
</organism>
<sequence>MKVDASITSDVEALANRVIGAAIEVHKSVGPGLLESAYEKCLSHELTLRGISHQCQLSVSISYKDCLIENAYRIDLLVEGALVVELKAVDELLPVHTAQVLTYLKFQQARLGLLINFRARTLKEGLKRIVL</sequence>
<gene>
    <name evidence="1" type="ORF">H5P28_12865</name>
</gene>
<dbReference type="NCBIfam" id="TIGR04256">
    <property type="entry name" value="GxxExxY"/>
    <property type="match status" value="1"/>
</dbReference>
<proteinExistence type="predicted"/>
<dbReference type="EMBL" id="JACHVB010000035">
    <property type="protein sequence ID" value="MBC2595152.1"/>
    <property type="molecule type" value="Genomic_DNA"/>
</dbReference>